<evidence type="ECO:0000256" key="6">
    <source>
        <dbReference type="RuleBase" id="RU000492"/>
    </source>
</evidence>
<dbReference type="EMBL" id="BAAFGZ010000012">
    <property type="protein sequence ID" value="GAB0132213.1"/>
    <property type="molecule type" value="Genomic_DNA"/>
</dbReference>
<dbReference type="SUPFAM" id="SSF52540">
    <property type="entry name" value="P-loop containing nucleoside triphosphate hydrolases"/>
    <property type="match status" value="2"/>
</dbReference>
<comment type="domain">
    <text evidence="7">The Q motif is unique to and characteristic of the DEAD box family of RNA helicases and controls ATP binding and hydrolysis.</text>
</comment>
<evidence type="ECO:0000313" key="11">
    <source>
        <dbReference type="EMBL" id="GAB0132213.1"/>
    </source>
</evidence>
<dbReference type="InterPro" id="IPR011545">
    <property type="entry name" value="DEAD/DEAH_box_helicase_dom"/>
</dbReference>
<protein>
    <recommendedName>
        <fullName evidence="7">ATP-dependent RNA helicase</fullName>
        <ecNumber evidence="7">3.6.4.13</ecNumber>
    </recommendedName>
</protein>
<evidence type="ECO:0000256" key="1">
    <source>
        <dbReference type="ARBA" id="ARBA00022741"/>
    </source>
</evidence>
<sequence>MSDKPRGQRNGFRRRRGPRPGPRGKPQFTPAEDSSSAMDVDDAPSANDSKPALTEDVPLDTPRFADLGGQNLLHPSLIQAITDDLKFDHMMPVQAATLWELLPPNRKDCLVQARTGTGKTVAFLLPALQTMITQKQQASSTISLLVISPTRELALQIAQEATSLLQRLPAYRVRTAIGGTNKDKEEKQILSGCDVLIATPGRLIDHMSNEDVLYALRRLDTLVLDEADRLLDMGFMPSLRDIVGKLPNRKEVNRQGMLFSATIAQHVNQVAGLVLSPGYEFISTIPEGEANTHERVPQLLIKVPTFSSVAAGMVGAIREEAARQTNFKAIVFAPTAAAAGLYGHVLSMIPGLPPVSTLHSRMTQNKRTKITNEFRDASSAVLTATDVIARGMDFPGVTTVFQIGIPSEKQSYIHRLGRTARADAQGKGVFLICEAESFFPQWTLKQIKFIPQEADLSSAEEVDHILDTIDEEEKARIYKAWLGYYNNHLKGLKWDKEELVKQANIYARNGLGTPETPPIQKSTAGKMGLRGVRGLNVVPDKPKSRGPRGRGRD</sequence>
<dbReference type="Pfam" id="PF00270">
    <property type="entry name" value="DEAD"/>
    <property type="match status" value="1"/>
</dbReference>
<dbReference type="InterPro" id="IPR014001">
    <property type="entry name" value="Helicase_ATP-bd"/>
</dbReference>
<evidence type="ECO:0000256" key="2">
    <source>
        <dbReference type="ARBA" id="ARBA00022801"/>
    </source>
</evidence>
<keyword evidence="3 6" id="KW-0347">Helicase</keyword>
<comment type="catalytic activity">
    <reaction evidence="7">
        <text>ATP + H2O = ADP + phosphate + H(+)</text>
        <dbReference type="Rhea" id="RHEA:13065"/>
        <dbReference type="ChEBI" id="CHEBI:15377"/>
        <dbReference type="ChEBI" id="CHEBI:15378"/>
        <dbReference type="ChEBI" id="CHEBI:30616"/>
        <dbReference type="ChEBI" id="CHEBI:43474"/>
        <dbReference type="ChEBI" id="CHEBI:456216"/>
        <dbReference type="EC" id="3.6.4.13"/>
    </reaction>
</comment>
<keyword evidence="12" id="KW-1185">Reference proteome</keyword>
<reference evidence="12" key="1">
    <citation type="submission" date="2024-06" db="EMBL/GenBank/DDBJ databases">
        <title>Draft Genome Sequences of Epichloe bromicola Strains Isolated from Elymus ciliaris.</title>
        <authorList>
            <consortium name="Epichloe bromicola genome sequencing consortium"/>
            <person name="Miura A."/>
            <person name="Imano S."/>
            <person name="Ashida A."/>
            <person name="Sato I."/>
            <person name="Chiba S."/>
            <person name="Tanaka A."/>
            <person name="Camagna M."/>
            <person name="Takemoto D."/>
        </authorList>
    </citation>
    <scope>NUCLEOTIDE SEQUENCE [LARGE SCALE GENOMIC DNA]</scope>
    <source>
        <strain evidence="12">DP</strain>
    </source>
</reference>
<dbReference type="SMART" id="SM00487">
    <property type="entry name" value="DEXDc"/>
    <property type="match status" value="1"/>
</dbReference>
<evidence type="ECO:0000256" key="4">
    <source>
        <dbReference type="ARBA" id="ARBA00022840"/>
    </source>
</evidence>
<keyword evidence="1 6" id="KW-0547">Nucleotide-binding</keyword>
<dbReference type="Proteomes" id="UP001562357">
    <property type="component" value="Unassembled WGS sequence"/>
</dbReference>
<evidence type="ECO:0000256" key="8">
    <source>
        <dbReference type="SAM" id="MobiDB-lite"/>
    </source>
</evidence>
<evidence type="ECO:0000256" key="7">
    <source>
        <dbReference type="RuleBase" id="RU365068"/>
    </source>
</evidence>
<dbReference type="InterPro" id="IPR027417">
    <property type="entry name" value="P-loop_NTPase"/>
</dbReference>
<dbReference type="PROSITE" id="PS51194">
    <property type="entry name" value="HELICASE_CTER"/>
    <property type="match status" value="1"/>
</dbReference>
<feature type="domain" description="Helicase ATP-binding" evidence="9">
    <location>
        <begin position="100"/>
        <end position="281"/>
    </location>
</feature>
<organism evidence="11 12">
    <name type="scientific">Epichloe bromicola</name>
    <dbReference type="NCBI Taxonomy" id="79588"/>
    <lineage>
        <taxon>Eukaryota</taxon>
        <taxon>Fungi</taxon>
        <taxon>Dikarya</taxon>
        <taxon>Ascomycota</taxon>
        <taxon>Pezizomycotina</taxon>
        <taxon>Sordariomycetes</taxon>
        <taxon>Hypocreomycetidae</taxon>
        <taxon>Hypocreales</taxon>
        <taxon>Clavicipitaceae</taxon>
        <taxon>Epichloe</taxon>
    </lineage>
</organism>
<dbReference type="InterPro" id="IPR000629">
    <property type="entry name" value="RNA-helicase_DEAD-box_CS"/>
</dbReference>
<dbReference type="EC" id="3.6.4.13" evidence="7"/>
<evidence type="ECO:0000259" key="10">
    <source>
        <dbReference type="PROSITE" id="PS51194"/>
    </source>
</evidence>
<dbReference type="PANTHER" id="PTHR24031">
    <property type="entry name" value="RNA HELICASE"/>
    <property type="match status" value="1"/>
</dbReference>
<evidence type="ECO:0000313" key="12">
    <source>
        <dbReference type="Proteomes" id="UP001562357"/>
    </source>
</evidence>
<keyword evidence="4 6" id="KW-0067">ATP-binding</keyword>
<dbReference type="InterPro" id="IPR001650">
    <property type="entry name" value="Helicase_C-like"/>
</dbReference>
<name>A0ABQ0CFK0_9HYPO</name>
<feature type="compositionally biased region" description="Basic residues" evidence="8">
    <location>
        <begin position="544"/>
        <end position="553"/>
    </location>
</feature>
<dbReference type="PROSITE" id="PS51192">
    <property type="entry name" value="HELICASE_ATP_BIND_1"/>
    <property type="match status" value="1"/>
</dbReference>
<gene>
    <name evidence="11" type="primary">g655</name>
    <name evidence="11" type="ORF">EsDP_00000655</name>
</gene>
<keyword evidence="2 6" id="KW-0378">Hydrolase</keyword>
<dbReference type="PROSITE" id="PS00039">
    <property type="entry name" value="DEAD_ATP_HELICASE"/>
    <property type="match status" value="1"/>
</dbReference>
<comment type="similarity">
    <text evidence="6">Belongs to the DEAD box helicase family.</text>
</comment>
<keyword evidence="5 7" id="KW-0694">RNA-binding</keyword>
<evidence type="ECO:0000259" key="9">
    <source>
        <dbReference type="PROSITE" id="PS51192"/>
    </source>
</evidence>
<dbReference type="CDD" id="cd18787">
    <property type="entry name" value="SF2_C_DEAD"/>
    <property type="match status" value="1"/>
</dbReference>
<proteinExistence type="inferred from homology"/>
<dbReference type="CDD" id="cd17964">
    <property type="entry name" value="DEADc_MSS116"/>
    <property type="match status" value="1"/>
</dbReference>
<comment type="function">
    <text evidence="7">RNA helicase.</text>
</comment>
<evidence type="ECO:0000256" key="3">
    <source>
        <dbReference type="ARBA" id="ARBA00022806"/>
    </source>
</evidence>
<accession>A0ABQ0CFK0</accession>
<dbReference type="SMART" id="SM00490">
    <property type="entry name" value="HELICc"/>
    <property type="match status" value="1"/>
</dbReference>
<dbReference type="Pfam" id="PF00271">
    <property type="entry name" value="Helicase_C"/>
    <property type="match status" value="1"/>
</dbReference>
<comment type="caution">
    <text evidence="11">The sequence shown here is derived from an EMBL/GenBank/DDBJ whole genome shotgun (WGS) entry which is preliminary data.</text>
</comment>
<feature type="region of interest" description="Disordered" evidence="8">
    <location>
        <begin position="534"/>
        <end position="553"/>
    </location>
</feature>
<dbReference type="Gene3D" id="3.40.50.300">
    <property type="entry name" value="P-loop containing nucleotide triphosphate hydrolases"/>
    <property type="match status" value="2"/>
</dbReference>
<feature type="domain" description="Helicase C-terminal" evidence="10">
    <location>
        <begin position="295"/>
        <end position="470"/>
    </location>
</feature>
<evidence type="ECO:0000256" key="5">
    <source>
        <dbReference type="ARBA" id="ARBA00022884"/>
    </source>
</evidence>
<feature type="region of interest" description="Disordered" evidence="8">
    <location>
        <begin position="1"/>
        <end position="61"/>
    </location>
</feature>